<evidence type="ECO:0000256" key="1">
    <source>
        <dbReference type="ARBA" id="ARBA00004418"/>
    </source>
</evidence>
<feature type="domain" description="CusB-like beta-barrel" evidence="9">
    <location>
        <begin position="240"/>
        <end position="324"/>
    </location>
</feature>
<dbReference type="InterPro" id="IPR058792">
    <property type="entry name" value="Beta-barrel_RND_2"/>
</dbReference>
<dbReference type="Gene3D" id="2.40.30.170">
    <property type="match status" value="1"/>
</dbReference>
<dbReference type="NCBIfam" id="NF002939">
    <property type="entry name" value="PRK03598.1"/>
    <property type="match status" value="1"/>
</dbReference>
<feature type="domain" description="YbhG-like alpha-helical hairpin" evidence="8">
    <location>
        <begin position="75"/>
        <end position="202"/>
    </location>
</feature>
<dbReference type="PANTHER" id="PTHR32347:SF29">
    <property type="entry name" value="UPF0194 MEMBRANE PROTEIN YBHG"/>
    <property type="match status" value="1"/>
</dbReference>
<feature type="coiled-coil region" evidence="6">
    <location>
        <begin position="110"/>
        <end position="168"/>
    </location>
</feature>
<dbReference type="SUPFAM" id="SSF111369">
    <property type="entry name" value="HlyD-like secretion proteins"/>
    <property type="match status" value="3"/>
</dbReference>
<dbReference type="PANTHER" id="PTHR32347">
    <property type="entry name" value="EFFLUX SYSTEM COMPONENT YKNX-RELATED"/>
    <property type="match status" value="1"/>
</dbReference>
<dbReference type="Gene3D" id="1.10.287.470">
    <property type="entry name" value="Helix hairpin bin"/>
    <property type="match status" value="1"/>
</dbReference>
<comment type="similarity">
    <text evidence="2">Belongs to the UPF0194 family.</text>
</comment>
<dbReference type="Gene3D" id="2.40.50.100">
    <property type="match status" value="1"/>
</dbReference>
<dbReference type="InterPro" id="IPR050465">
    <property type="entry name" value="UPF0194_transport"/>
</dbReference>
<dbReference type="Pfam" id="PF25881">
    <property type="entry name" value="HH_YBHG"/>
    <property type="match status" value="1"/>
</dbReference>
<accession>A0A0W8G4W1</accession>
<feature type="compositionally biased region" description="Low complexity" evidence="7">
    <location>
        <begin position="330"/>
        <end position="344"/>
    </location>
</feature>
<feature type="region of interest" description="Disordered" evidence="7">
    <location>
        <begin position="322"/>
        <end position="363"/>
    </location>
</feature>
<evidence type="ECO:0000256" key="4">
    <source>
        <dbReference type="ARBA" id="ARBA00022764"/>
    </source>
</evidence>
<feature type="compositionally biased region" description="Pro residues" evidence="7">
    <location>
        <begin position="345"/>
        <end position="355"/>
    </location>
</feature>
<evidence type="ECO:0000256" key="2">
    <source>
        <dbReference type="ARBA" id="ARBA00010602"/>
    </source>
</evidence>
<comment type="caution">
    <text evidence="10">The sequence shown here is derived from an EMBL/GenBank/DDBJ whole genome shotgun (WGS) entry which is preliminary data.</text>
</comment>
<reference evidence="10" key="1">
    <citation type="journal article" date="2015" name="Proc. Natl. Acad. Sci. U.S.A.">
        <title>Networks of energetic and metabolic interactions define dynamics in microbial communities.</title>
        <authorList>
            <person name="Embree M."/>
            <person name="Liu J.K."/>
            <person name="Al-Bassam M.M."/>
            <person name="Zengler K."/>
        </authorList>
    </citation>
    <scope>NUCLEOTIDE SEQUENCE</scope>
</reference>
<comment type="subcellular location">
    <subcellularLocation>
        <location evidence="1">Periplasm</location>
    </subcellularLocation>
</comment>
<dbReference type="EMBL" id="LNQE01000262">
    <property type="protein sequence ID" value="KUG28066.1"/>
    <property type="molecule type" value="Genomic_DNA"/>
</dbReference>
<evidence type="ECO:0000259" key="9">
    <source>
        <dbReference type="Pfam" id="PF25954"/>
    </source>
</evidence>
<keyword evidence="3" id="KW-0732">Signal</keyword>
<proteinExistence type="inferred from homology"/>
<name>A0A0W8G4W1_9ZZZZ</name>
<evidence type="ECO:0000256" key="6">
    <source>
        <dbReference type="SAM" id="Coils"/>
    </source>
</evidence>
<keyword evidence="4" id="KW-0574">Periplasm</keyword>
<sequence length="363" mass="38413">MTVRRMLILLAVAAAAAGTWWYVSGDTRRHPQELRLFGNVDIREAELSFRIPGKIAEVRLDEGDAVAAGDVAAVLDARPYRDALAQARGRRDVAAADMAKYHAGYRREDVAKARAQVAQLEAQVENAVRVARRRQTLLHGGAIAAQDYDDAVAARDSLTAQLQSAQKELELQTTGFRSEDILAAEAALRAAEAAVDAALTDLADTEIVVPADGTVLSRVREPGAVAVAGATVLTIALKNPVWVRAYIPEPLLGRVYPGMAMRVFTDSRPEAPYAARVGHVSPVAEFTPKNVETQTLRTDLVYRVRIIVDAPDEGLRQGMPVTVTAVPGDGPAAASGRSPDAAATAPPPGTAPGTPPEGGKSAP</sequence>
<evidence type="ECO:0000313" key="10">
    <source>
        <dbReference type="EMBL" id="KUG28066.1"/>
    </source>
</evidence>
<evidence type="ECO:0000256" key="3">
    <source>
        <dbReference type="ARBA" id="ARBA00022729"/>
    </source>
</evidence>
<keyword evidence="5 6" id="KW-0175">Coiled coil</keyword>
<protein>
    <submittedName>
        <fullName evidence="10">Putative membrane fusion protein (Mfp) component of efflux pump, membrane anchor protein ybhg</fullName>
    </submittedName>
</protein>
<organism evidence="10">
    <name type="scientific">hydrocarbon metagenome</name>
    <dbReference type="NCBI Taxonomy" id="938273"/>
    <lineage>
        <taxon>unclassified sequences</taxon>
        <taxon>metagenomes</taxon>
        <taxon>ecological metagenomes</taxon>
    </lineage>
</organism>
<dbReference type="GO" id="GO:0030313">
    <property type="term" value="C:cell envelope"/>
    <property type="evidence" value="ECO:0007669"/>
    <property type="project" value="UniProtKB-SubCell"/>
</dbReference>
<evidence type="ECO:0000256" key="5">
    <source>
        <dbReference type="ARBA" id="ARBA00023054"/>
    </source>
</evidence>
<dbReference type="AlphaFoldDB" id="A0A0W8G4W1"/>
<gene>
    <name evidence="10" type="ORF">ASZ90_002087</name>
</gene>
<dbReference type="InterPro" id="IPR059052">
    <property type="entry name" value="HH_YbhG-like"/>
</dbReference>
<evidence type="ECO:0000259" key="8">
    <source>
        <dbReference type="Pfam" id="PF25881"/>
    </source>
</evidence>
<dbReference type="Pfam" id="PF25954">
    <property type="entry name" value="Beta-barrel_RND_2"/>
    <property type="match status" value="1"/>
</dbReference>
<evidence type="ECO:0000256" key="7">
    <source>
        <dbReference type="SAM" id="MobiDB-lite"/>
    </source>
</evidence>